<accession>A0A2T7NQP8</accession>
<keyword evidence="5" id="KW-1185">Reference proteome</keyword>
<dbReference type="PANTHER" id="PTHR15128:SF0">
    <property type="entry name" value="SCL-INTERRUPTING LOCUS PROTEIN"/>
    <property type="match status" value="1"/>
</dbReference>
<dbReference type="GO" id="GO:0031023">
    <property type="term" value="P:microtubule organizing center organization"/>
    <property type="evidence" value="ECO:0007669"/>
    <property type="project" value="TreeGrafter"/>
</dbReference>
<evidence type="ECO:0000256" key="2">
    <source>
        <dbReference type="SAM" id="MobiDB-lite"/>
    </source>
</evidence>
<feature type="coiled-coil region" evidence="1">
    <location>
        <begin position="440"/>
        <end position="467"/>
    </location>
</feature>
<dbReference type="Proteomes" id="UP000245119">
    <property type="component" value="Linkage Group LG10"/>
</dbReference>
<evidence type="ECO:0000259" key="3">
    <source>
        <dbReference type="Pfam" id="PF25775"/>
    </source>
</evidence>
<feature type="compositionally biased region" description="Polar residues" evidence="2">
    <location>
        <begin position="387"/>
        <end position="417"/>
    </location>
</feature>
<dbReference type="GO" id="GO:0005815">
    <property type="term" value="C:microtubule organizing center"/>
    <property type="evidence" value="ECO:0007669"/>
    <property type="project" value="TreeGrafter"/>
</dbReference>
<dbReference type="AlphaFoldDB" id="A0A2T7NQP8"/>
<dbReference type="GO" id="GO:0071539">
    <property type="term" value="P:protein localization to centrosome"/>
    <property type="evidence" value="ECO:0007669"/>
    <property type="project" value="TreeGrafter"/>
</dbReference>
<protein>
    <recommendedName>
        <fullName evidence="3">STIL coiled coil region domain-containing protein</fullName>
    </recommendedName>
</protein>
<dbReference type="InterPro" id="IPR026123">
    <property type="entry name" value="STIL"/>
</dbReference>
<proteinExistence type="predicted"/>
<dbReference type="Pfam" id="PF25775">
    <property type="entry name" value="CC_STIL"/>
    <property type="match status" value="1"/>
</dbReference>
<dbReference type="GO" id="GO:0007224">
    <property type="term" value="P:smoothened signaling pathway"/>
    <property type="evidence" value="ECO:0007669"/>
    <property type="project" value="TreeGrafter"/>
</dbReference>
<dbReference type="STRING" id="400727.A0A2T7NQP8"/>
<evidence type="ECO:0000313" key="4">
    <source>
        <dbReference type="EMBL" id="PVD23488.1"/>
    </source>
</evidence>
<dbReference type="OrthoDB" id="76173at2759"/>
<dbReference type="PANTHER" id="PTHR15128">
    <property type="entry name" value="TAL1 SCL INTERRUPTING LOCUS"/>
    <property type="match status" value="1"/>
</dbReference>
<dbReference type="EMBL" id="PZQS01000010">
    <property type="protein sequence ID" value="PVD23488.1"/>
    <property type="molecule type" value="Genomic_DNA"/>
</dbReference>
<feature type="region of interest" description="Disordered" evidence="2">
    <location>
        <begin position="27"/>
        <end position="51"/>
    </location>
</feature>
<feature type="compositionally biased region" description="Polar residues" evidence="2">
    <location>
        <begin position="69"/>
        <end position="89"/>
    </location>
</feature>
<feature type="region of interest" description="Disordered" evidence="2">
    <location>
        <begin position="69"/>
        <end position="97"/>
    </location>
</feature>
<feature type="region of interest" description="Disordered" evidence="2">
    <location>
        <begin position="385"/>
        <end position="427"/>
    </location>
</feature>
<keyword evidence="1" id="KW-0175">Coiled coil</keyword>
<feature type="region of interest" description="Disordered" evidence="2">
    <location>
        <begin position="817"/>
        <end position="843"/>
    </location>
</feature>
<sequence length="944" mass="102052">MVVKPLVPEVSILWNDTPPICNSQCPSSFQHGDGTAPISGQGVMDDVPRQFPPAGYTLFPSKPSVIRQPQANTNSKNHLALQQNTNPASPSAVKNGETTTVNEGRHYVYNIDSQSAQVNSSHVNAYLRKSTQLPHLVPPASVNVCRPQPLQVQARFPPCATQAPTSNQRQMMTDMRQATPFPHQVHHKGTLLIPTSPENRQPLPQPLRSGIETTGACLHVCQAGLQSNQTEAQAHTVPQTPRHHVQLELGCQTPVQSHHIPVSPLSSELTRICPCPSSCSTVPGKAEGQMHILGSCQQCPMMKSSQIQGTQTQSASYANPEFSVKYMTQMPDALQGPLGGLTSPSGSAEPHPAGFWMHFPPTGTQLSPRIGECGRETAIPAEITACSGRSSNDSGLSVTPNNSNPSPKRPTSPSIKTSDLEGAGSRISWDQVPPEVVQLLMQQDAQLKLLQAQIQTLMAQQLQHQQQLATSQGPASSSVMPGHSPSSPLTLSKKPTGSIHSVAVNTTVVPPDSPCKPHHPTQCVSVQTSPQSSLLHTASPQDLIEKHGGIAVGTTSYRMHGYAPETEEQLYISTPNKRQDQQEADLSSTWIDEDQARKQSITRSPALTDSVMSPRYISFEDESKLEISPHSPDYYDLVINNIQLFLNHQKNENEHYQAADTSSKTNNSLDVMELAISQSPESHSNPSVGGSSNTTLVPQINYFSMMLDSDSNTSLEISAMAMKYLRDDQLTKLARLRQGPVSHQNSIILHQVLASGGNMADTSHLGGSGSNLSMATHQYMVRHGLLGGGGESMLDSNHTIQLQTNFSLAAASEANSTLSLDSSPRRPNSDPYSPHISPASRSPIKKELLHGQIRPSPAIPGGEEAILEKGAALHDLGASPIFHPPHFQGAAFKRMHGDPAVEDFRGCPERYRPACLQDVKTSECSSATEKFLNIEKLKQMPKLL</sequence>
<reference evidence="4 5" key="1">
    <citation type="submission" date="2018-04" db="EMBL/GenBank/DDBJ databases">
        <title>The genome of golden apple snail Pomacea canaliculata provides insight into stress tolerance and invasive adaptation.</title>
        <authorList>
            <person name="Liu C."/>
            <person name="Liu B."/>
            <person name="Ren Y."/>
            <person name="Zhang Y."/>
            <person name="Wang H."/>
            <person name="Li S."/>
            <person name="Jiang F."/>
            <person name="Yin L."/>
            <person name="Zhang G."/>
            <person name="Qian W."/>
            <person name="Fan W."/>
        </authorList>
    </citation>
    <scope>NUCLEOTIDE SEQUENCE [LARGE SCALE GENOMIC DNA]</scope>
    <source>
        <strain evidence="4">SZHN2017</strain>
        <tissue evidence="4">Muscle</tissue>
    </source>
</reference>
<feature type="region of interest" description="Disordered" evidence="2">
    <location>
        <begin position="468"/>
        <end position="496"/>
    </location>
</feature>
<name>A0A2T7NQP8_POMCA</name>
<dbReference type="InterPro" id="IPR057655">
    <property type="entry name" value="STIL_CC"/>
</dbReference>
<gene>
    <name evidence="4" type="ORF">C0Q70_16760</name>
</gene>
<evidence type="ECO:0000256" key="1">
    <source>
        <dbReference type="SAM" id="Coils"/>
    </source>
</evidence>
<comment type="caution">
    <text evidence="4">The sequence shown here is derived from an EMBL/GenBank/DDBJ whole genome shotgun (WGS) entry which is preliminary data.</text>
</comment>
<feature type="domain" description="STIL coiled coil region" evidence="3">
    <location>
        <begin position="434"/>
        <end position="461"/>
    </location>
</feature>
<dbReference type="GO" id="GO:0007052">
    <property type="term" value="P:mitotic spindle organization"/>
    <property type="evidence" value="ECO:0007669"/>
    <property type="project" value="TreeGrafter"/>
</dbReference>
<evidence type="ECO:0000313" key="5">
    <source>
        <dbReference type="Proteomes" id="UP000245119"/>
    </source>
</evidence>
<organism evidence="4 5">
    <name type="scientific">Pomacea canaliculata</name>
    <name type="common">Golden apple snail</name>
    <dbReference type="NCBI Taxonomy" id="400727"/>
    <lineage>
        <taxon>Eukaryota</taxon>
        <taxon>Metazoa</taxon>
        <taxon>Spiralia</taxon>
        <taxon>Lophotrochozoa</taxon>
        <taxon>Mollusca</taxon>
        <taxon>Gastropoda</taxon>
        <taxon>Caenogastropoda</taxon>
        <taxon>Architaenioglossa</taxon>
        <taxon>Ampullarioidea</taxon>
        <taxon>Ampullariidae</taxon>
        <taxon>Pomacea</taxon>
    </lineage>
</organism>